<dbReference type="AlphaFoldDB" id="A0A3P1SI89"/>
<feature type="domain" description="HTH tetR-type" evidence="6">
    <location>
        <begin position="56"/>
        <end position="116"/>
    </location>
</feature>
<comment type="caution">
    <text evidence="7">The sequence shown here is derived from an EMBL/GenBank/DDBJ whole genome shotgun (WGS) entry which is preliminary data.</text>
</comment>
<dbReference type="Pfam" id="PF00440">
    <property type="entry name" value="TetR_N"/>
    <property type="match status" value="1"/>
</dbReference>
<dbReference type="PRINTS" id="PR00455">
    <property type="entry name" value="HTHTETR"/>
</dbReference>
<dbReference type="PROSITE" id="PS50977">
    <property type="entry name" value="HTH_TETR_2"/>
    <property type="match status" value="1"/>
</dbReference>
<dbReference type="PANTHER" id="PTHR30055">
    <property type="entry name" value="HTH-TYPE TRANSCRIPTIONAL REGULATOR RUTR"/>
    <property type="match status" value="1"/>
</dbReference>
<evidence type="ECO:0000313" key="7">
    <source>
        <dbReference type="EMBL" id="RRC96042.1"/>
    </source>
</evidence>
<dbReference type="PROSITE" id="PS01081">
    <property type="entry name" value="HTH_TETR_1"/>
    <property type="match status" value="1"/>
</dbReference>
<keyword evidence="2 4" id="KW-0238">DNA-binding</keyword>
<feature type="compositionally biased region" description="Basic and acidic residues" evidence="5">
    <location>
        <begin position="12"/>
        <end position="25"/>
    </location>
</feature>
<dbReference type="GO" id="GO:0045892">
    <property type="term" value="P:negative regulation of DNA-templated transcription"/>
    <property type="evidence" value="ECO:0007669"/>
    <property type="project" value="UniProtKB-ARBA"/>
</dbReference>
<keyword evidence="1" id="KW-0805">Transcription regulation</keyword>
<reference evidence="7 8" key="1">
    <citation type="submission" date="2018-11" db="EMBL/GenBank/DDBJ databases">
        <title>Genomes From Bacteria Associated with the Canine Oral Cavity: a Test Case for Automated Genome-Based Taxonomic Assignment.</title>
        <authorList>
            <person name="Coil D.A."/>
            <person name="Jospin G."/>
            <person name="Darling A.E."/>
            <person name="Wallis C."/>
            <person name="Davis I.J."/>
            <person name="Harris S."/>
            <person name="Eisen J.A."/>
            <person name="Holcombe L.J."/>
            <person name="O'Flynn C."/>
        </authorList>
    </citation>
    <scope>NUCLEOTIDE SEQUENCE [LARGE SCALE GENOMIC DNA]</scope>
    <source>
        <strain evidence="7 8">OH770</strain>
    </source>
</reference>
<feature type="DNA-binding region" description="H-T-H motif" evidence="4">
    <location>
        <begin position="79"/>
        <end position="98"/>
    </location>
</feature>
<dbReference type="InterPro" id="IPR050109">
    <property type="entry name" value="HTH-type_TetR-like_transc_reg"/>
</dbReference>
<proteinExistence type="predicted"/>
<dbReference type="SUPFAM" id="SSF46689">
    <property type="entry name" value="Homeodomain-like"/>
    <property type="match status" value="1"/>
</dbReference>
<evidence type="ECO:0000256" key="5">
    <source>
        <dbReference type="SAM" id="MobiDB-lite"/>
    </source>
</evidence>
<dbReference type="Gene3D" id="1.10.357.10">
    <property type="entry name" value="Tetracycline Repressor, domain 2"/>
    <property type="match status" value="1"/>
</dbReference>
<evidence type="ECO:0000256" key="4">
    <source>
        <dbReference type="PROSITE-ProRule" id="PRU00335"/>
    </source>
</evidence>
<keyword evidence="8" id="KW-1185">Reference proteome</keyword>
<keyword evidence="3" id="KW-0804">Transcription</keyword>
<evidence type="ECO:0000256" key="3">
    <source>
        <dbReference type="ARBA" id="ARBA00023163"/>
    </source>
</evidence>
<gene>
    <name evidence="7" type="ORF">EII11_03170</name>
</gene>
<evidence type="ECO:0000256" key="2">
    <source>
        <dbReference type="ARBA" id="ARBA00023125"/>
    </source>
</evidence>
<accession>A0A3P1SI89</accession>
<protein>
    <submittedName>
        <fullName evidence="7">TetR/AcrR family transcriptional regulator</fullName>
    </submittedName>
</protein>
<dbReference type="FunFam" id="1.10.10.60:FF:000141">
    <property type="entry name" value="TetR family transcriptional regulator"/>
    <property type="match status" value="1"/>
</dbReference>
<dbReference type="EMBL" id="RQZF01000002">
    <property type="protein sequence ID" value="RRC96042.1"/>
    <property type="molecule type" value="Genomic_DNA"/>
</dbReference>
<dbReference type="InterPro" id="IPR049149">
    <property type="entry name" value="TetR/AcrR_C"/>
</dbReference>
<dbReference type="GO" id="GO:0003677">
    <property type="term" value="F:DNA binding"/>
    <property type="evidence" value="ECO:0007669"/>
    <property type="project" value="UniProtKB-UniRule"/>
</dbReference>
<name>A0A3P1SI89_9ACTO</name>
<dbReference type="OrthoDB" id="7505659at2"/>
<dbReference type="InterPro" id="IPR023772">
    <property type="entry name" value="DNA-bd_HTH_TetR-type_CS"/>
</dbReference>
<dbReference type="Proteomes" id="UP000280444">
    <property type="component" value="Unassembled WGS sequence"/>
</dbReference>
<dbReference type="Pfam" id="PF21303">
    <property type="entry name" value="TetR_C_39"/>
    <property type="match status" value="1"/>
</dbReference>
<feature type="region of interest" description="Disordered" evidence="5">
    <location>
        <begin position="1"/>
        <end position="44"/>
    </location>
</feature>
<dbReference type="InterPro" id="IPR009057">
    <property type="entry name" value="Homeodomain-like_sf"/>
</dbReference>
<dbReference type="InterPro" id="IPR001647">
    <property type="entry name" value="HTH_TetR"/>
</dbReference>
<organism evidence="7 8">
    <name type="scientific">Schaalia canis</name>
    <dbReference type="NCBI Taxonomy" id="100469"/>
    <lineage>
        <taxon>Bacteria</taxon>
        <taxon>Bacillati</taxon>
        <taxon>Actinomycetota</taxon>
        <taxon>Actinomycetes</taxon>
        <taxon>Actinomycetales</taxon>
        <taxon>Actinomycetaceae</taxon>
        <taxon>Schaalia</taxon>
    </lineage>
</organism>
<evidence type="ECO:0000256" key="1">
    <source>
        <dbReference type="ARBA" id="ARBA00023015"/>
    </source>
</evidence>
<sequence>MHATGVRKGANPRKDADLRERERSGKAVKAGKGPGGPAAAVPVPTSAPTRIRLSAEARRTQILDIARELFVTRGYHHTSTDDILARAGIAKGTLYHHFASKEEILRALVLRTCDDLAARAEAAAHTPGSAIERFVRIIGALRITGDEEGERLVNTLHAPGNADYHLLSITETIARITPILVDVVEEGVNTGEFTTPHPTESVELILLGAGMLLDQGIFPADEATLARRTQALIVSAGRILGCEPQALADAMGATIGGQ</sequence>
<feature type="compositionally biased region" description="Low complexity" evidence="5">
    <location>
        <begin position="27"/>
        <end position="44"/>
    </location>
</feature>
<evidence type="ECO:0000259" key="6">
    <source>
        <dbReference type="PROSITE" id="PS50977"/>
    </source>
</evidence>
<evidence type="ECO:0000313" key="8">
    <source>
        <dbReference type="Proteomes" id="UP000280444"/>
    </source>
</evidence>